<name>A0A6G1DYM1_9ORYZ</name>
<keyword evidence="3" id="KW-1185">Reference proteome</keyword>
<evidence type="ECO:0000256" key="1">
    <source>
        <dbReference type="SAM" id="MobiDB-lite"/>
    </source>
</evidence>
<accession>A0A6G1DYM1</accession>
<feature type="region of interest" description="Disordered" evidence="1">
    <location>
        <begin position="1"/>
        <end position="21"/>
    </location>
</feature>
<sequence>MGRAGRGDERPSRLSEAAAEGGVCGTPWRLGGCPRCLTTRGFETTSPLEEGEGRPTGCTVDSAQGRRGARLHTQPMGALGSVDADRLRGKIQEACVSFERRGVAWRRAKIGEEGRSQA</sequence>
<dbReference type="Proteomes" id="UP000479710">
    <property type="component" value="Unassembled WGS sequence"/>
</dbReference>
<feature type="compositionally biased region" description="Basic and acidic residues" evidence="1">
    <location>
        <begin position="1"/>
        <end position="13"/>
    </location>
</feature>
<reference evidence="2 3" key="1">
    <citation type="submission" date="2019-11" db="EMBL/GenBank/DDBJ databases">
        <title>Whole genome sequence of Oryza granulata.</title>
        <authorList>
            <person name="Li W."/>
        </authorList>
    </citation>
    <scope>NUCLEOTIDE SEQUENCE [LARGE SCALE GENOMIC DNA]</scope>
    <source>
        <strain evidence="3">cv. Menghai</strain>
        <tissue evidence="2">Leaf</tissue>
    </source>
</reference>
<feature type="region of interest" description="Disordered" evidence="1">
    <location>
        <begin position="44"/>
        <end position="68"/>
    </location>
</feature>
<dbReference type="EMBL" id="SPHZ02000005">
    <property type="protein sequence ID" value="KAF0917600.1"/>
    <property type="molecule type" value="Genomic_DNA"/>
</dbReference>
<organism evidence="2 3">
    <name type="scientific">Oryza meyeriana var. granulata</name>
    <dbReference type="NCBI Taxonomy" id="110450"/>
    <lineage>
        <taxon>Eukaryota</taxon>
        <taxon>Viridiplantae</taxon>
        <taxon>Streptophyta</taxon>
        <taxon>Embryophyta</taxon>
        <taxon>Tracheophyta</taxon>
        <taxon>Spermatophyta</taxon>
        <taxon>Magnoliopsida</taxon>
        <taxon>Liliopsida</taxon>
        <taxon>Poales</taxon>
        <taxon>Poaceae</taxon>
        <taxon>BOP clade</taxon>
        <taxon>Oryzoideae</taxon>
        <taxon>Oryzeae</taxon>
        <taxon>Oryzinae</taxon>
        <taxon>Oryza</taxon>
        <taxon>Oryza meyeriana</taxon>
    </lineage>
</organism>
<evidence type="ECO:0000313" key="2">
    <source>
        <dbReference type="EMBL" id="KAF0917600.1"/>
    </source>
</evidence>
<evidence type="ECO:0000313" key="3">
    <source>
        <dbReference type="Proteomes" id="UP000479710"/>
    </source>
</evidence>
<proteinExistence type="predicted"/>
<gene>
    <name evidence="2" type="ORF">E2562_020971</name>
</gene>
<protein>
    <submittedName>
        <fullName evidence="2">Uncharacterized protein</fullName>
    </submittedName>
</protein>
<dbReference type="AlphaFoldDB" id="A0A6G1DYM1"/>
<comment type="caution">
    <text evidence="2">The sequence shown here is derived from an EMBL/GenBank/DDBJ whole genome shotgun (WGS) entry which is preliminary data.</text>
</comment>